<accession>A0A3P8EW38</accession>
<name>A0A3P8EW38_9TREM</name>
<gene>
    <name evidence="1" type="ORF">SMRZ_LOCUS26099</name>
</gene>
<reference evidence="1 2" key="1">
    <citation type="submission" date="2018-11" db="EMBL/GenBank/DDBJ databases">
        <authorList>
            <consortium name="Pathogen Informatics"/>
        </authorList>
    </citation>
    <scope>NUCLEOTIDE SEQUENCE [LARGE SCALE GENOMIC DNA]</scope>
    <source>
        <strain evidence="1 2">Zambia</strain>
    </source>
</reference>
<organism evidence="1 2">
    <name type="scientific">Schistosoma margrebowiei</name>
    <dbReference type="NCBI Taxonomy" id="48269"/>
    <lineage>
        <taxon>Eukaryota</taxon>
        <taxon>Metazoa</taxon>
        <taxon>Spiralia</taxon>
        <taxon>Lophotrochozoa</taxon>
        <taxon>Platyhelminthes</taxon>
        <taxon>Trematoda</taxon>
        <taxon>Digenea</taxon>
        <taxon>Strigeidida</taxon>
        <taxon>Schistosomatoidea</taxon>
        <taxon>Schistosomatidae</taxon>
        <taxon>Schistosoma</taxon>
    </lineage>
</organism>
<evidence type="ECO:0000313" key="2">
    <source>
        <dbReference type="Proteomes" id="UP000277204"/>
    </source>
</evidence>
<protein>
    <submittedName>
        <fullName evidence="1">Uncharacterized protein</fullName>
    </submittedName>
</protein>
<proteinExistence type="predicted"/>
<keyword evidence="2" id="KW-1185">Reference proteome</keyword>
<dbReference type="EMBL" id="UZAI01022576">
    <property type="protein sequence ID" value="VDP58200.1"/>
    <property type="molecule type" value="Genomic_DNA"/>
</dbReference>
<evidence type="ECO:0000313" key="1">
    <source>
        <dbReference type="EMBL" id="VDP58200.1"/>
    </source>
</evidence>
<dbReference type="Proteomes" id="UP000277204">
    <property type="component" value="Unassembled WGS sequence"/>
</dbReference>
<dbReference type="AlphaFoldDB" id="A0A3P8EW38"/>
<sequence length="31" mass="3502">MEHSRICIYNRIILPVLEAVTVTTTLVETVS</sequence>